<name>A0A411HFG6_9GAMM</name>
<dbReference type="InterPro" id="IPR027463">
    <property type="entry name" value="AcrB_DN_DC_subdom"/>
</dbReference>
<keyword evidence="1" id="KW-1133">Transmembrane helix</keyword>
<dbReference type="EMBL" id="CP035704">
    <property type="protein sequence ID" value="QBB69222.1"/>
    <property type="molecule type" value="Genomic_DNA"/>
</dbReference>
<sequence>MSDSTTANSNPPEPEHSRFNLSEWALRNQALVRYFIVILAIAGIWAYSGLGQSEDPPFTFKVMVIQTVWPGATAAEVTEQVTERIEKKLQELPELDYLRSYSRPGESQVFFVIKDSVPGARVQDIWYQVRKKIGDIRYTLPSTVIGPNFNDEFGDTFGNIYALTSDGFSYAQMRDYAERIKLELLRVPNVAKVDLIGLQDEKIFIEVSNAKLATLGVSFAQVQQVLQSQNAVTAAGSFETATDRIYMRPSGAFDTVESIRDISIRANGRLFRLGDVAEVKHGYTDPAQPRMRFNGKEAIGIAVSMRDGGDIIELGHALQAARPRLQSTLPVGLDLNQVADQPKAVHESISEFVRTLGEAVVIVLLVSFFSLGLRTGLVVALTIPLVLAMTFAAMKFFDINLHKISLGALVLSLGLLVDDAIIAVEMMAIKMEQGMQRIPAAAFAYSSTAFPMLTGTLVTAAGFLPIATARSSTGEYTRAIFQVTAIALLLSWIAAVVFIPYLGYKLLPDHHAAPSNSAFARFVRRLRARLPLWLGGISATDANTQIDDPYQSGFYRRFRSLVAWCVSYRKTVILVTVLTFVLSLVGFGFVQQQFFPDSTRTELLVDLKLAEGVSLTATAEQVKKLEAWLAKRPELENSVAYVGSGSPRFYLSLDQQLTQASFAEFVLLTRSQEDREHLRSDLLKLFEQDYPELRARIVRLENGPPVGYPLQFRVSGEDVQTARGIARQVAEVMRANTHTRNVNLDWEEPSKVVRLVIDQERARVLGVSSQDLSNFLQSSLSGVPISEFRERDQLIQVLLRGPAEERAQLSLLSSLSVPTSNGKPVPLAQIANIEYGFEEGIIWKRNRLPTVTVRGDTDGVMQPPTVTAQIEPMLAKIRAALPTGYLLETGGTVEESAKGQSSVNAGVPLFLLVVFTVLMIQLKSLQRVLLVVLTAPLGLIGVTLFLLIFNVPFGFVAMLGTIALFGMIMRNSVILVDQIEQDIALGHEPWNAVIDATVRRFRPIVLTALAAILAMIPLARSAFFGPMAVAIMGGLLVATALTLLFLPALYAAWFRVPPPHSRDEQHLLTKMIPKAH</sequence>
<dbReference type="GO" id="GO:0042910">
    <property type="term" value="F:xenobiotic transmembrane transporter activity"/>
    <property type="evidence" value="ECO:0007669"/>
    <property type="project" value="TreeGrafter"/>
</dbReference>
<feature type="transmembrane region" description="Helical" evidence="1">
    <location>
        <begin position="929"/>
        <end position="949"/>
    </location>
</feature>
<dbReference type="PRINTS" id="PR00702">
    <property type="entry name" value="ACRIFLAVINRP"/>
</dbReference>
<dbReference type="Pfam" id="PF00873">
    <property type="entry name" value="ACR_tran"/>
    <property type="match status" value="1"/>
</dbReference>
<dbReference type="KEGG" id="xbc:ELE36_01860"/>
<feature type="transmembrane region" description="Helical" evidence="1">
    <location>
        <begin position="378"/>
        <end position="397"/>
    </location>
</feature>
<dbReference type="PANTHER" id="PTHR32063">
    <property type="match status" value="1"/>
</dbReference>
<dbReference type="SUPFAM" id="SSF82866">
    <property type="entry name" value="Multidrug efflux transporter AcrB transmembrane domain"/>
    <property type="match status" value="2"/>
</dbReference>
<feature type="transmembrane region" description="Helical" evidence="1">
    <location>
        <begin position="1029"/>
        <end position="1053"/>
    </location>
</feature>
<feature type="transmembrane region" description="Helical" evidence="1">
    <location>
        <begin position="905"/>
        <end position="922"/>
    </location>
</feature>
<gene>
    <name evidence="2" type="ORF">ELE36_01860</name>
</gene>
<dbReference type="PANTHER" id="PTHR32063:SF18">
    <property type="entry name" value="CATION EFFLUX SYSTEM PROTEIN"/>
    <property type="match status" value="1"/>
</dbReference>
<dbReference type="SUPFAM" id="SSF82714">
    <property type="entry name" value="Multidrug efflux transporter AcrB TolC docking domain, DN and DC subdomains"/>
    <property type="match status" value="2"/>
</dbReference>
<keyword evidence="1" id="KW-0812">Transmembrane</keyword>
<protein>
    <submittedName>
        <fullName evidence="2">Efflux RND transporter permease subunit</fullName>
    </submittedName>
</protein>
<dbReference type="GO" id="GO:0005886">
    <property type="term" value="C:plasma membrane"/>
    <property type="evidence" value="ECO:0007669"/>
    <property type="project" value="TreeGrafter"/>
</dbReference>
<evidence type="ECO:0000256" key="1">
    <source>
        <dbReference type="SAM" id="Phobius"/>
    </source>
</evidence>
<dbReference type="Gene3D" id="3.30.70.1440">
    <property type="entry name" value="Multidrug efflux transporter AcrB pore domain"/>
    <property type="match status" value="1"/>
</dbReference>
<proteinExistence type="predicted"/>
<feature type="transmembrane region" description="Helical" evidence="1">
    <location>
        <begin position="409"/>
        <end position="429"/>
    </location>
</feature>
<dbReference type="Gene3D" id="1.20.1640.10">
    <property type="entry name" value="Multidrug efflux transporter AcrB transmembrane domain"/>
    <property type="match status" value="2"/>
</dbReference>
<evidence type="ECO:0000313" key="3">
    <source>
        <dbReference type="Proteomes" id="UP000291562"/>
    </source>
</evidence>
<dbReference type="Proteomes" id="UP000291562">
    <property type="component" value="Chromosome"/>
</dbReference>
<reference evidence="2 3" key="1">
    <citation type="submission" date="2019-01" db="EMBL/GenBank/DDBJ databases">
        <title>Pseudolysobacter antarctica gen. nov., sp. nov., isolated from Fildes Peninsula, Antarctica.</title>
        <authorList>
            <person name="Wei Z."/>
            <person name="Peng F."/>
        </authorList>
    </citation>
    <scope>NUCLEOTIDE SEQUENCE [LARGE SCALE GENOMIC DNA]</scope>
    <source>
        <strain evidence="2 3">AQ6-296</strain>
    </source>
</reference>
<keyword evidence="3" id="KW-1185">Reference proteome</keyword>
<organism evidence="2 3">
    <name type="scientific">Pseudolysobacter antarcticus</name>
    <dbReference type="NCBI Taxonomy" id="2511995"/>
    <lineage>
        <taxon>Bacteria</taxon>
        <taxon>Pseudomonadati</taxon>
        <taxon>Pseudomonadota</taxon>
        <taxon>Gammaproteobacteria</taxon>
        <taxon>Lysobacterales</taxon>
        <taxon>Rhodanobacteraceae</taxon>
        <taxon>Pseudolysobacter</taxon>
    </lineage>
</organism>
<dbReference type="RefSeq" id="WP_129831478.1">
    <property type="nucleotide sequence ID" value="NZ_CP035704.1"/>
</dbReference>
<accession>A0A411HFG6</accession>
<dbReference type="Gene3D" id="3.30.70.1430">
    <property type="entry name" value="Multidrug efflux transporter AcrB pore domain"/>
    <property type="match status" value="2"/>
</dbReference>
<feature type="transmembrane region" description="Helical" evidence="1">
    <location>
        <begin position="571"/>
        <end position="590"/>
    </location>
</feature>
<keyword evidence="1" id="KW-0472">Membrane</keyword>
<dbReference type="SUPFAM" id="SSF82693">
    <property type="entry name" value="Multidrug efflux transporter AcrB pore domain, PN1, PN2, PC1 and PC2 subdomains"/>
    <property type="match status" value="2"/>
</dbReference>
<dbReference type="OrthoDB" id="9757940at2"/>
<feature type="transmembrane region" description="Helical" evidence="1">
    <location>
        <begin position="479"/>
        <end position="502"/>
    </location>
</feature>
<feature type="transmembrane region" description="Helical" evidence="1">
    <location>
        <begin position="31"/>
        <end position="50"/>
    </location>
</feature>
<feature type="transmembrane region" description="Helical" evidence="1">
    <location>
        <begin position="441"/>
        <end position="467"/>
    </location>
</feature>
<dbReference type="Gene3D" id="3.30.2090.10">
    <property type="entry name" value="Multidrug efflux transporter AcrB TolC docking domain, DN and DC subdomains"/>
    <property type="match status" value="2"/>
</dbReference>
<dbReference type="AlphaFoldDB" id="A0A411HFG6"/>
<dbReference type="InterPro" id="IPR001036">
    <property type="entry name" value="Acrflvin-R"/>
</dbReference>
<dbReference type="Gene3D" id="3.30.70.1320">
    <property type="entry name" value="Multidrug efflux transporter AcrB pore domain like"/>
    <property type="match status" value="1"/>
</dbReference>
<feature type="transmembrane region" description="Helical" evidence="1">
    <location>
        <begin position="1004"/>
        <end position="1023"/>
    </location>
</feature>
<evidence type="ECO:0000313" key="2">
    <source>
        <dbReference type="EMBL" id="QBB69222.1"/>
    </source>
</evidence>